<dbReference type="InterPro" id="IPR002625">
    <property type="entry name" value="Smr_dom"/>
</dbReference>
<dbReference type="InterPro" id="IPR036063">
    <property type="entry name" value="Smr_dom_sf"/>
</dbReference>
<evidence type="ECO:0000259" key="2">
    <source>
        <dbReference type="PROSITE" id="PS50828"/>
    </source>
</evidence>
<dbReference type="SMART" id="SM00463">
    <property type="entry name" value="SMR"/>
    <property type="match status" value="1"/>
</dbReference>
<dbReference type="SUPFAM" id="SSF160443">
    <property type="entry name" value="SMR domain-like"/>
    <property type="match status" value="1"/>
</dbReference>
<comment type="caution">
    <text evidence="3">The sequence shown here is derived from an EMBL/GenBank/DDBJ whole genome shotgun (WGS) entry which is preliminary data.</text>
</comment>
<feature type="domain" description="Smr" evidence="2">
    <location>
        <begin position="52"/>
        <end position="124"/>
    </location>
</feature>
<accession>A0ABQ9YEV4</accession>
<organism evidence="3 4">
    <name type="scientific">Blattamonas nauphoetae</name>
    <dbReference type="NCBI Taxonomy" id="2049346"/>
    <lineage>
        <taxon>Eukaryota</taxon>
        <taxon>Metamonada</taxon>
        <taxon>Preaxostyla</taxon>
        <taxon>Oxymonadida</taxon>
        <taxon>Blattamonas</taxon>
    </lineage>
</organism>
<feature type="region of interest" description="Disordered" evidence="1">
    <location>
        <begin position="1"/>
        <end position="32"/>
    </location>
</feature>
<gene>
    <name evidence="3" type="ORF">BLNAU_2904</name>
</gene>
<dbReference type="PROSITE" id="PS50828">
    <property type="entry name" value="SMR"/>
    <property type="match status" value="1"/>
</dbReference>
<dbReference type="PANTHER" id="PTHR47417">
    <property type="entry name" value="SMR DOMAIN-CONTAINING PROTEIN YPL199C"/>
    <property type="match status" value="1"/>
</dbReference>
<dbReference type="EMBL" id="JARBJD010000012">
    <property type="protein sequence ID" value="KAK2962244.1"/>
    <property type="molecule type" value="Genomic_DNA"/>
</dbReference>
<dbReference type="Gene3D" id="3.30.1370.110">
    <property type="match status" value="1"/>
</dbReference>
<proteinExistence type="predicted"/>
<name>A0ABQ9YEV4_9EUKA</name>
<protein>
    <recommendedName>
        <fullName evidence="2">Smr domain-containing protein</fullName>
    </recommendedName>
</protein>
<keyword evidence="4" id="KW-1185">Reference proteome</keyword>
<dbReference type="PANTHER" id="PTHR47417:SF1">
    <property type="entry name" value="SMR DOMAIN-CONTAINING PROTEIN YPL199C"/>
    <property type="match status" value="1"/>
</dbReference>
<evidence type="ECO:0000313" key="4">
    <source>
        <dbReference type="Proteomes" id="UP001281761"/>
    </source>
</evidence>
<feature type="compositionally biased region" description="Basic and acidic residues" evidence="1">
    <location>
        <begin position="8"/>
        <end position="17"/>
    </location>
</feature>
<evidence type="ECO:0000256" key="1">
    <source>
        <dbReference type="SAM" id="MobiDB-lite"/>
    </source>
</evidence>
<reference evidence="3 4" key="1">
    <citation type="journal article" date="2022" name="bioRxiv">
        <title>Genomics of Preaxostyla Flagellates Illuminates Evolutionary Transitions and the Path Towards Mitochondrial Loss.</title>
        <authorList>
            <person name="Novak L.V.F."/>
            <person name="Treitli S.C."/>
            <person name="Pyrih J."/>
            <person name="Halakuc P."/>
            <person name="Pipaliya S.V."/>
            <person name="Vacek V."/>
            <person name="Brzon O."/>
            <person name="Soukal P."/>
            <person name="Eme L."/>
            <person name="Dacks J.B."/>
            <person name="Karnkowska A."/>
            <person name="Elias M."/>
            <person name="Hampl V."/>
        </authorList>
    </citation>
    <scope>NUCLEOTIDE SEQUENCE [LARGE SCALE GENOMIC DNA]</scope>
    <source>
        <strain evidence="3">NAU3</strain>
        <tissue evidence="3">Gut</tissue>
    </source>
</reference>
<evidence type="ECO:0000313" key="3">
    <source>
        <dbReference type="EMBL" id="KAK2962244.1"/>
    </source>
</evidence>
<sequence>MGCCGSKQDIEKNEKSNQKPQNKQNNQSQGREQIEKLVQDIVNSKKALPLELDFHGWYLSEAQQVLPVYIDRKPKEDVCLITGRGLHAEDNKPKIKPYVLETLRKGGFDYYVHHQGGRCTVNFNKGTKVERKFKEVEDENAL</sequence>
<feature type="compositionally biased region" description="Low complexity" evidence="1">
    <location>
        <begin position="18"/>
        <end position="29"/>
    </location>
</feature>
<dbReference type="InterPro" id="IPR053020">
    <property type="entry name" value="Smr_domain_protein"/>
</dbReference>
<dbReference type="Proteomes" id="UP001281761">
    <property type="component" value="Unassembled WGS sequence"/>
</dbReference>